<keyword evidence="5 7" id="KW-1133">Transmembrane helix</keyword>
<dbReference type="AlphaFoldDB" id="A0A3Q7EQ71"/>
<dbReference type="PANTHER" id="PTHR10361:SF58">
    <property type="entry name" value="SODIUM_METABOLITE COTRANSPORTER BASS2, CHLOROPLASTIC-RELATED"/>
    <property type="match status" value="1"/>
</dbReference>
<dbReference type="GO" id="GO:0009941">
    <property type="term" value="C:chloroplast envelope"/>
    <property type="evidence" value="ECO:0007669"/>
    <property type="project" value="UniProtKB-SubCell"/>
</dbReference>
<sequence length="420" mass="44719">MAISLCFSPLTSTTPKHYSRIPLYKPITTLTTPKILNPNFKKVKCVPDHPQNLSVIQEKPRWANWLSTAESLYPVYITVGGVVACLKPSTFSWFVKCSPTSYSLTLWFIMLAMGLTLEIKELTNLLLQRPLSILFGCAAQYTIMPALGMILSKILGLPPSISVGLVLLACCPGGTASNVVTLIAQGDVPLSIVMTACTTVGAVVLTPFLTTILAGTYVPVDAVKLSISTLQVVVAPILLGSYMQQKFPKAVKKVTPFAPLLAVLATSLVSARFNCSSSSFFLPSIFSENVGHLRSSMVGMSLSSDLPLISRAQNVLASEFGLVAVSVASLHFAGFFVGYLSAALAGFSEPQRRAVSIEVGMQNSALGVVLATSHFSSPAVALPAATSAIIMNIMGSCLGFFWRCINPTQPKSSLEVTDKS</sequence>
<dbReference type="InterPro" id="IPR002657">
    <property type="entry name" value="BilAc:Na_symport/Acr3"/>
</dbReference>
<evidence type="ECO:0000256" key="2">
    <source>
        <dbReference type="ARBA" id="ARBA00004141"/>
    </source>
</evidence>
<feature type="transmembrane region" description="Helical" evidence="7">
    <location>
        <begin position="161"/>
        <end position="183"/>
    </location>
</feature>
<dbReference type="PANTHER" id="PTHR10361">
    <property type="entry name" value="SODIUM-BILE ACID COTRANSPORTER"/>
    <property type="match status" value="1"/>
</dbReference>
<evidence type="ECO:0000256" key="4">
    <source>
        <dbReference type="ARBA" id="ARBA00022692"/>
    </source>
</evidence>
<evidence type="ECO:0000313" key="9">
    <source>
        <dbReference type="Proteomes" id="UP000004994"/>
    </source>
</evidence>
<dbReference type="Gene3D" id="1.20.1530.20">
    <property type="match status" value="1"/>
</dbReference>
<evidence type="ECO:0000256" key="1">
    <source>
        <dbReference type="ARBA" id="ARBA00004119"/>
    </source>
</evidence>
<name>A0A3Q7EQ71_SOLLC</name>
<keyword evidence="9" id="KW-1185">Reference proteome</keyword>
<feature type="transmembrane region" description="Helical" evidence="7">
    <location>
        <begin position="131"/>
        <end position="155"/>
    </location>
</feature>
<organism evidence="8">
    <name type="scientific">Solanum lycopersicum</name>
    <name type="common">Tomato</name>
    <name type="synonym">Lycopersicon esculentum</name>
    <dbReference type="NCBI Taxonomy" id="4081"/>
    <lineage>
        <taxon>Eukaryota</taxon>
        <taxon>Viridiplantae</taxon>
        <taxon>Streptophyta</taxon>
        <taxon>Embryophyta</taxon>
        <taxon>Tracheophyta</taxon>
        <taxon>Spermatophyta</taxon>
        <taxon>Magnoliopsida</taxon>
        <taxon>eudicotyledons</taxon>
        <taxon>Gunneridae</taxon>
        <taxon>Pentapetalae</taxon>
        <taxon>asterids</taxon>
        <taxon>lamiids</taxon>
        <taxon>Solanales</taxon>
        <taxon>Solanaceae</taxon>
        <taxon>Solanoideae</taxon>
        <taxon>Solaneae</taxon>
        <taxon>Solanum</taxon>
        <taxon>Solanum subgen. Lycopersicon</taxon>
    </lineage>
</organism>
<reference evidence="8" key="2">
    <citation type="submission" date="2019-01" db="UniProtKB">
        <authorList>
            <consortium name="EnsemblPlants"/>
        </authorList>
    </citation>
    <scope>IDENTIFICATION</scope>
    <source>
        <strain evidence="8">cv. Heinz 1706</strain>
    </source>
</reference>
<evidence type="ECO:0000256" key="5">
    <source>
        <dbReference type="ARBA" id="ARBA00022989"/>
    </source>
</evidence>
<dbReference type="PaxDb" id="4081-Solyc01g103620.2.1"/>
<dbReference type="InParanoid" id="A0A3Q7EQ71"/>
<dbReference type="EnsemblPlants" id="Solyc01g103620.3.1">
    <property type="protein sequence ID" value="Solyc01g103620.3.1"/>
    <property type="gene ID" value="Solyc01g103620.3"/>
</dbReference>
<feature type="transmembrane region" description="Helical" evidence="7">
    <location>
        <begin position="381"/>
        <end position="402"/>
    </location>
</feature>
<proteinExistence type="inferred from homology"/>
<accession>A0A3Q7EQ71</accession>
<dbReference type="OMA" id="FFWRCIN"/>
<feature type="transmembrane region" description="Helical" evidence="7">
    <location>
        <begin position="190"/>
        <end position="213"/>
    </location>
</feature>
<dbReference type="Proteomes" id="UP000004994">
    <property type="component" value="Chromosome 1"/>
</dbReference>
<evidence type="ECO:0000313" key="8">
    <source>
        <dbReference type="EnsemblPlants" id="Solyc01g103620.3.1"/>
    </source>
</evidence>
<dbReference type="GO" id="GO:0016020">
    <property type="term" value="C:membrane"/>
    <property type="evidence" value="ECO:0007669"/>
    <property type="project" value="UniProtKB-SubCell"/>
</dbReference>
<evidence type="ECO:0000256" key="3">
    <source>
        <dbReference type="ARBA" id="ARBA00006528"/>
    </source>
</evidence>
<comment type="subcellular location">
    <subcellularLocation>
        <location evidence="2">Membrane</location>
        <topology evidence="2">Multi-pass membrane protein</topology>
    </subcellularLocation>
    <subcellularLocation>
        <location evidence="1">Plastid</location>
        <location evidence="1">Chloroplast envelope</location>
    </subcellularLocation>
</comment>
<feature type="transmembrane region" description="Helical" evidence="7">
    <location>
        <begin position="320"/>
        <end position="342"/>
    </location>
</feature>
<keyword evidence="6 7" id="KW-0472">Membrane</keyword>
<comment type="similarity">
    <text evidence="3">Belongs to the bile acid:sodium symporter (BASS) (TC 2.A.28) family.</text>
</comment>
<reference evidence="8" key="1">
    <citation type="journal article" date="2012" name="Nature">
        <title>The tomato genome sequence provides insights into fleshy fruit evolution.</title>
        <authorList>
            <consortium name="Tomato Genome Consortium"/>
        </authorList>
    </citation>
    <scope>NUCLEOTIDE SEQUENCE [LARGE SCALE GENOMIC DNA]</scope>
    <source>
        <strain evidence="8">cv. Heinz 1706</strain>
    </source>
</reference>
<feature type="transmembrane region" description="Helical" evidence="7">
    <location>
        <begin position="101"/>
        <end position="119"/>
    </location>
</feature>
<feature type="transmembrane region" description="Helical" evidence="7">
    <location>
        <begin position="225"/>
        <end position="242"/>
    </location>
</feature>
<dbReference type="InterPro" id="IPR038770">
    <property type="entry name" value="Na+/solute_symporter_sf"/>
</dbReference>
<dbReference type="InterPro" id="IPR004710">
    <property type="entry name" value="Bilac:Na_transpt"/>
</dbReference>
<dbReference type="Gramene" id="Solyc01g103620.3.1">
    <property type="protein sequence ID" value="Solyc01g103620.3.1"/>
    <property type="gene ID" value="Solyc01g103620.3"/>
</dbReference>
<evidence type="ECO:0000256" key="6">
    <source>
        <dbReference type="ARBA" id="ARBA00023136"/>
    </source>
</evidence>
<dbReference type="STRING" id="4081.A0A3Q7EQ71"/>
<evidence type="ECO:0000256" key="7">
    <source>
        <dbReference type="SAM" id="Phobius"/>
    </source>
</evidence>
<protein>
    <submittedName>
        <fullName evidence="8">Uncharacterized protein</fullName>
    </submittedName>
</protein>
<keyword evidence="4 7" id="KW-0812">Transmembrane</keyword>
<dbReference type="Pfam" id="PF01758">
    <property type="entry name" value="SBF"/>
    <property type="match status" value="1"/>
</dbReference>